<name>A0A0A9FLC6_ARUDO</name>
<feature type="transmembrane region" description="Helical" evidence="1">
    <location>
        <begin position="7"/>
        <end position="30"/>
    </location>
</feature>
<keyword evidence="1" id="KW-0472">Membrane</keyword>
<keyword evidence="1" id="KW-0812">Transmembrane</keyword>
<organism evidence="2">
    <name type="scientific">Arundo donax</name>
    <name type="common">Giant reed</name>
    <name type="synonym">Donax arundinaceus</name>
    <dbReference type="NCBI Taxonomy" id="35708"/>
    <lineage>
        <taxon>Eukaryota</taxon>
        <taxon>Viridiplantae</taxon>
        <taxon>Streptophyta</taxon>
        <taxon>Embryophyta</taxon>
        <taxon>Tracheophyta</taxon>
        <taxon>Spermatophyta</taxon>
        <taxon>Magnoliopsida</taxon>
        <taxon>Liliopsida</taxon>
        <taxon>Poales</taxon>
        <taxon>Poaceae</taxon>
        <taxon>PACMAD clade</taxon>
        <taxon>Arundinoideae</taxon>
        <taxon>Arundineae</taxon>
        <taxon>Arundo</taxon>
    </lineage>
</organism>
<reference evidence="2" key="1">
    <citation type="submission" date="2014-09" db="EMBL/GenBank/DDBJ databases">
        <authorList>
            <person name="Magalhaes I.L.F."/>
            <person name="Oliveira U."/>
            <person name="Santos F.R."/>
            <person name="Vidigal T.H.D.A."/>
            <person name="Brescovit A.D."/>
            <person name="Santos A.J."/>
        </authorList>
    </citation>
    <scope>NUCLEOTIDE SEQUENCE</scope>
    <source>
        <tissue evidence="2">Shoot tissue taken approximately 20 cm above the soil surface</tissue>
    </source>
</reference>
<proteinExistence type="predicted"/>
<reference evidence="2" key="2">
    <citation type="journal article" date="2015" name="Data Brief">
        <title>Shoot transcriptome of the giant reed, Arundo donax.</title>
        <authorList>
            <person name="Barrero R.A."/>
            <person name="Guerrero F.D."/>
            <person name="Moolhuijzen P."/>
            <person name="Goolsby J.A."/>
            <person name="Tidwell J."/>
            <person name="Bellgard S.E."/>
            <person name="Bellgard M.I."/>
        </authorList>
    </citation>
    <scope>NUCLEOTIDE SEQUENCE</scope>
    <source>
        <tissue evidence="2">Shoot tissue taken approximately 20 cm above the soil surface</tissue>
    </source>
</reference>
<dbReference type="EMBL" id="GBRH01186945">
    <property type="protein sequence ID" value="JAE10951.1"/>
    <property type="molecule type" value="Transcribed_RNA"/>
</dbReference>
<accession>A0A0A9FLC6</accession>
<evidence type="ECO:0000256" key="1">
    <source>
        <dbReference type="SAM" id="Phobius"/>
    </source>
</evidence>
<evidence type="ECO:0000313" key="2">
    <source>
        <dbReference type="EMBL" id="JAE10951.1"/>
    </source>
</evidence>
<protein>
    <submittedName>
        <fullName evidence="2">Uncharacterized protein</fullName>
    </submittedName>
</protein>
<keyword evidence="1" id="KW-1133">Transmembrane helix</keyword>
<dbReference type="AlphaFoldDB" id="A0A0A9FLC6"/>
<sequence>MIVLIKVLGTLNHVFSFLVFHFFFLANGFVPSSGCTCSQWYA</sequence>